<dbReference type="Proteomes" id="UP000308197">
    <property type="component" value="Unassembled WGS sequence"/>
</dbReference>
<dbReference type="AlphaFoldDB" id="A0A5C3NZP4"/>
<dbReference type="SUPFAM" id="SSF52540">
    <property type="entry name" value="P-loop containing nucleoside triphosphate hydrolases"/>
    <property type="match status" value="1"/>
</dbReference>
<dbReference type="Gene3D" id="1.10.8.60">
    <property type="match status" value="1"/>
</dbReference>
<reference evidence="3 4" key="1">
    <citation type="journal article" date="2019" name="Nat. Ecol. Evol.">
        <title>Megaphylogeny resolves global patterns of mushroom evolution.</title>
        <authorList>
            <person name="Varga T."/>
            <person name="Krizsan K."/>
            <person name="Foldi C."/>
            <person name="Dima B."/>
            <person name="Sanchez-Garcia M."/>
            <person name="Sanchez-Ramirez S."/>
            <person name="Szollosi G.J."/>
            <person name="Szarkandi J.G."/>
            <person name="Papp V."/>
            <person name="Albert L."/>
            <person name="Andreopoulos W."/>
            <person name="Angelini C."/>
            <person name="Antonin V."/>
            <person name="Barry K.W."/>
            <person name="Bougher N.L."/>
            <person name="Buchanan P."/>
            <person name="Buyck B."/>
            <person name="Bense V."/>
            <person name="Catcheside P."/>
            <person name="Chovatia M."/>
            <person name="Cooper J."/>
            <person name="Damon W."/>
            <person name="Desjardin D."/>
            <person name="Finy P."/>
            <person name="Geml J."/>
            <person name="Haridas S."/>
            <person name="Hughes K."/>
            <person name="Justo A."/>
            <person name="Karasinski D."/>
            <person name="Kautmanova I."/>
            <person name="Kiss B."/>
            <person name="Kocsube S."/>
            <person name="Kotiranta H."/>
            <person name="LaButti K.M."/>
            <person name="Lechner B.E."/>
            <person name="Liimatainen K."/>
            <person name="Lipzen A."/>
            <person name="Lukacs Z."/>
            <person name="Mihaltcheva S."/>
            <person name="Morgado L.N."/>
            <person name="Niskanen T."/>
            <person name="Noordeloos M.E."/>
            <person name="Ohm R.A."/>
            <person name="Ortiz-Santana B."/>
            <person name="Ovrebo C."/>
            <person name="Racz N."/>
            <person name="Riley R."/>
            <person name="Savchenko A."/>
            <person name="Shiryaev A."/>
            <person name="Soop K."/>
            <person name="Spirin V."/>
            <person name="Szebenyi C."/>
            <person name="Tomsovsky M."/>
            <person name="Tulloss R.E."/>
            <person name="Uehling J."/>
            <person name="Grigoriev I.V."/>
            <person name="Vagvolgyi C."/>
            <person name="Papp T."/>
            <person name="Martin F.M."/>
            <person name="Miettinen O."/>
            <person name="Hibbett D.S."/>
            <person name="Nagy L.G."/>
        </authorList>
    </citation>
    <scope>NUCLEOTIDE SEQUENCE [LARGE SCALE GENOMIC DNA]</scope>
    <source>
        <strain evidence="3 4">HHB13444</strain>
    </source>
</reference>
<dbReference type="GO" id="GO:0005634">
    <property type="term" value="C:nucleus"/>
    <property type="evidence" value="ECO:0007669"/>
    <property type="project" value="TreeGrafter"/>
</dbReference>
<dbReference type="PANTHER" id="PTHR23077:SF132">
    <property type="entry name" value="ATP-DEPENDENT ZN PROTEASE"/>
    <property type="match status" value="1"/>
</dbReference>
<evidence type="ECO:0000259" key="2">
    <source>
        <dbReference type="SMART" id="SM00382"/>
    </source>
</evidence>
<dbReference type="Pfam" id="PF00004">
    <property type="entry name" value="AAA"/>
    <property type="match status" value="1"/>
</dbReference>
<gene>
    <name evidence="3" type="ORF">K466DRAFT_656123</name>
</gene>
<dbReference type="InterPro" id="IPR003593">
    <property type="entry name" value="AAA+_ATPase"/>
</dbReference>
<feature type="domain" description="AAA+ ATPase" evidence="2">
    <location>
        <begin position="237"/>
        <end position="363"/>
    </location>
</feature>
<feature type="compositionally biased region" description="Polar residues" evidence="1">
    <location>
        <begin position="458"/>
        <end position="473"/>
    </location>
</feature>
<name>A0A5C3NZP4_9APHY</name>
<accession>A0A5C3NZP4</accession>
<evidence type="ECO:0000313" key="4">
    <source>
        <dbReference type="Proteomes" id="UP000308197"/>
    </source>
</evidence>
<dbReference type="GO" id="GO:0005524">
    <property type="term" value="F:ATP binding"/>
    <property type="evidence" value="ECO:0007669"/>
    <property type="project" value="InterPro"/>
</dbReference>
<dbReference type="Gene3D" id="3.40.50.300">
    <property type="entry name" value="P-loop containing nucleotide triphosphate hydrolases"/>
    <property type="match status" value="1"/>
</dbReference>
<proteinExistence type="predicted"/>
<dbReference type="GO" id="GO:1990275">
    <property type="term" value="F:preribosome binding"/>
    <property type="evidence" value="ECO:0007669"/>
    <property type="project" value="TreeGrafter"/>
</dbReference>
<dbReference type="InterPro" id="IPR050168">
    <property type="entry name" value="AAA_ATPase_domain"/>
</dbReference>
<dbReference type="GO" id="GO:0016887">
    <property type="term" value="F:ATP hydrolysis activity"/>
    <property type="evidence" value="ECO:0007669"/>
    <property type="project" value="InterPro"/>
</dbReference>
<sequence length="537" mass="59651">MAHNARPPLSPKDLEEAFIKVTFEEDVAQQGAAGGDPAYDPWVDQASHKFSDPAVFGARQLRKLYPDHSIVLAYDSTVNIFGFPGAIIQPLSPPDLISSVYFIPLARRLSQVPGVLVDSISFGSFRVAWDKYDFLLYVVKYPFGFGQQIQHYIIHDGPEDPARGLLIAAGGWNAQLHDEILVYNSGYWQKDHGLWSEVQKANWADVILKEEFKGALKKDVFGFFDSEKLYKSLAIPWKRGLIMYGPPGNGKTISMKAVMKDCDARGYSPLYVKSFKSWAGEEYAMQQVFDKAREMAPCVLILEDLDSLINNSNRSFFLNQLDGFEGNDGLLLIGSTNHFDQLDPALNNRPSRFDRKYLFDDPDEEERTLYIQYWQNKLKSNDSISFPDDLVKEVASGTDGFSFAYLKEALARTARSVSSLVLLAGYEDDKKPEFREVLNGQVKKLREQLDKNKDTLVPPQSTPVGSVSATPHSSGAPRVQIDQRSVGQPRVWDAAPGPVGRMPGALPAGPSQQAGPSARARAMAGNVVHAFGKSFIS</sequence>
<feature type="region of interest" description="Disordered" evidence="1">
    <location>
        <begin position="449"/>
        <end position="516"/>
    </location>
</feature>
<dbReference type="GO" id="GO:0042254">
    <property type="term" value="P:ribosome biogenesis"/>
    <property type="evidence" value="ECO:0007669"/>
    <property type="project" value="TreeGrafter"/>
</dbReference>
<dbReference type="EMBL" id="ML211594">
    <property type="protein sequence ID" value="TFK81510.1"/>
    <property type="molecule type" value="Genomic_DNA"/>
</dbReference>
<keyword evidence="4" id="KW-1185">Reference proteome</keyword>
<dbReference type="CDD" id="cd19481">
    <property type="entry name" value="RecA-like_protease"/>
    <property type="match status" value="1"/>
</dbReference>
<dbReference type="STRING" id="1314778.A0A5C3NZP4"/>
<keyword evidence="3" id="KW-0378">Hydrolase</keyword>
<dbReference type="PANTHER" id="PTHR23077">
    <property type="entry name" value="AAA-FAMILY ATPASE"/>
    <property type="match status" value="1"/>
</dbReference>
<organism evidence="3 4">
    <name type="scientific">Polyporus arcularius HHB13444</name>
    <dbReference type="NCBI Taxonomy" id="1314778"/>
    <lineage>
        <taxon>Eukaryota</taxon>
        <taxon>Fungi</taxon>
        <taxon>Dikarya</taxon>
        <taxon>Basidiomycota</taxon>
        <taxon>Agaricomycotina</taxon>
        <taxon>Agaricomycetes</taxon>
        <taxon>Polyporales</taxon>
        <taxon>Polyporaceae</taxon>
        <taxon>Polyporus</taxon>
    </lineage>
</organism>
<dbReference type="InterPro" id="IPR003959">
    <property type="entry name" value="ATPase_AAA_core"/>
</dbReference>
<protein>
    <submittedName>
        <fullName evidence="3">P-loop containing nucleoside triphosphate hydrolase protein</fullName>
    </submittedName>
</protein>
<dbReference type="SMART" id="SM00382">
    <property type="entry name" value="AAA"/>
    <property type="match status" value="1"/>
</dbReference>
<evidence type="ECO:0000313" key="3">
    <source>
        <dbReference type="EMBL" id="TFK81510.1"/>
    </source>
</evidence>
<dbReference type="InParanoid" id="A0A5C3NZP4"/>
<evidence type="ECO:0000256" key="1">
    <source>
        <dbReference type="SAM" id="MobiDB-lite"/>
    </source>
</evidence>
<dbReference type="InterPro" id="IPR027417">
    <property type="entry name" value="P-loop_NTPase"/>
</dbReference>
<dbReference type="GO" id="GO:0003723">
    <property type="term" value="F:RNA binding"/>
    <property type="evidence" value="ECO:0007669"/>
    <property type="project" value="TreeGrafter"/>
</dbReference>